<dbReference type="Pfam" id="PF00400">
    <property type="entry name" value="WD40"/>
    <property type="match status" value="4"/>
</dbReference>
<reference evidence="9 10" key="2">
    <citation type="submission" date="2016-03" db="EMBL/GenBank/DDBJ databases">
        <title>EvidentialGene: Evidence-directed Construction of Genes on Genomes.</title>
        <authorList>
            <person name="Gilbert D.G."/>
            <person name="Choi J.-H."/>
            <person name="Mockaitis K."/>
            <person name="Colbourne J."/>
            <person name="Pfrender M."/>
        </authorList>
    </citation>
    <scope>NUCLEOTIDE SEQUENCE [LARGE SCALE GENOMIC DNA]</scope>
    <source>
        <strain evidence="9 10">Xinb3</strain>
        <tissue evidence="9">Complete organism</tissue>
    </source>
</reference>
<dbReference type="Gene3D" id="2.130.10.10">
    <property type="entry name" value="YVTN repeat-like/Quinoprotein amine dehydrogenase"/>
    <property type="match status" value="2"/>
</dbReference>
<dbReference type="PROSITE" id="PS50294">
    <property type="entry name" value="WD_REPEATS_REGION"/>
    <property type="match status" value="3"/>
</dbReference>
<name>A0A0P5XY43_9CRUS</name>
<evidence type="ECO:0000313" key="9">
    <source>
        <dbReference type="EMBL" id="KZS19811.1"/>
    </source>
</evidence>
<evidence type="ECO:0000256" key="1">
    <source>
        <dbReference type="ARBA" id="ARBA00004906"/>
    </source>
</evidence>
<proteinExistence type="inferred from homology"/>
<dbReference type="SMART" id="SM00320">
    <property type="entry name" value="WD40"/>
    <property type="match status" value="6"/>
</dbReference>
<feature type="repeat" description="WD" evidence="6">
    <location>
        <begin position="137"/>
        <end position="179"/>
    </location>
</feature>
<reference evidence="8" key="1">
    <citation type="submission" date="2015-10" db="EMBL/GenBank/DDBJ databases">
        <title>EvidentialGene: Evidence-directed Construction of Complete mRNA Transcriptomes without Genomes.</title>
        <authorList>
            <person name="Gilbert D.G."/>
        </authorList>
    </citation>
    <scope>NUCLEOTIDE SEQUENCE</scope>
</reference>
<feature type="compositionally biased region" description="Polar residues" evidence="7">
    <location>
        <begin position="463"/>
        <end position="472"/>
    </location>
</feature>
<dbReference type="InterPro" id="IPR051865">
    <property type="entry name" value="WD-repeat_CDT2_adapter"/>
</dbReference>
<dbReference type="InterPro" id="IPR036322">
    <property type="entry name" value="WD40_repeat_dom_sf"/>
</dbReference>
<gene>
    <name evidence="9" type="ORF">APZ42_013608</name>
</gene>
<evidence type="ECO:0000256" key="5">
    <source>
        <dbReference type="ARBA" id="ARBA00038344"/>
    </source>
</evidence>
<evidence type="ECO:0000256" key="4">
    <source>
        <dbReference type="ARBA" id="ARBA00022786"/>
    </source>
</evidence>
<dbReference type="PROSITE" id="PS00678">
    <property type="entry name" value="WD_REPEATS_1"/>
    <property type="match status" value="1"/>
</dbReference>
<dbReference type="GO" id="GO:0005634">
    <property type="term" value="C:nucleus"/>
    <property type="evidence" value="ECO:0007669"/>
    <property type="project" value="TreeGrafter"/>
</dbReference>
<dbReference type="InterPro" id="IPR015943">
    <property type="entry name" value="WD40/YVTN_repeat-like_dom_sf"/>
</dbReference>
<dbReference type="InterPro" id="IPR019775">
    <property type="entry name" value="WD40_repeat_CS"/>
</dbReference>
<sequence length="567" mass="62275">MIPQLINREYGLTTGKEEVPVDFLLTKLQCHQADEYPGIYSISNSAPSSDLLYACKFSQSPGFEHIVAVANEDGKIGFQDTNIVGNARPIHGSQAHENAIFDLCWAPSKWQIVTASGDQTSILFDIGSSSISPISIFRGHTASIKSVDFSPTNSSLFASGSRDGSIMVWDVRGSFQLKAENVIKNAHPIQAVTEVKTSRTKKRTTPSTTSGVSSVTSVLFQNDYTLISAGAADGNIHVWDLRKNYTVYKGDPLPKISIPYGVFTCRSGIASLSLNPGKTLLYAGAMDDVIYEFNVASYNENPVGVYGGHEQHSFYIKSCLSGDGKYLISGSSDDYAYIWKIGAGPRPLLKLDGHSAEVTCVAWSPSNVPKVITCADDVRHRIWRINTAKETHVTENVNEIRGRAYKYDAQTPIPKSCEEVLNRLKKKVNNIPSLGCKTPKSILKINQNTRMPNRTPDIPANSPYPSNERLSVNTPRTALSPLKSINELTPSHSGNSSNFNRAAASRRLEMDEANYSSPTRDLPNYVADGLSPHSRTRSGTKRKKLDWLTDLSRKTTPNSHTKGRKIK</sequence>
<evidence type="ECO:0000256" key="6">
    <source>
        <dbReference type="PROSITE-ProRule" id="PRU00221"/>
    </source>
</evidence>
<dbReference type="EMBL" id="GDIQ01034945">
    <property type="protein sequence ID" value="JAN59792.1"/>
    <property type="molecule type" value="Transcribed_RNA"/>
</dbReference>
<comment type="similarity">
    <text evidence="5">Belongs to the WD repeat cdt2 family.</text>
</comment>
<dbReference type="GO" id="GO:0007095">
    <property type="term" value="P:mitotic G2 DNA damage checkpoint signaling"/>
    <property type="evidence" value="ECO:0007669"/>
    <property type="project" value="TreeGrafter"/>
</dbReference>
<keyword evidence="10" id="KW-1185">Reference proteome</keyword>
<feature type="region of interest" description="Disordered" evidence="7">
    <location>
        <begin position="449"/>
        <end position="472"/>
    </location>
</feature>
<organism evidence="9 10">
    <name type="scientific">Daphnia magna</name>
    <dbReference type="NCBI Taxonomy" id="35525"/>
    <lineage>
        <taxon>Eukaryota</taxon>
        <taxon>Metazoa</taxon>
        <taxon>Ecdysozoa</taxon>
        <taxon>Arthropoda</taxon>
        <taxon>Crustacea</taxon>
        <taxon>Branchiopoda</taxon>
        <taxon>Diplostraca</taxon>
        <taxon>Cladocera</taxon>
        <taxon>Anomopoda</taxon>
        <taxon>Daphniidae</taxon>
        <taxon>Daphnia</taxon>
    </lineage>
</organism>
<feature type="compositionally biased region" description="Basic residues" evidence="7">
    <location>
        <begin position="534"/>
        <end position="544"/>
    </location>
</feature>
<dbReference type="SUPFAM" id="SSF50978">
    <property type="entry name" value="WD40 repeat-like"/>
    <property type="match status" value="1"/>
</dbReference>
<evidence type="ECO:0000256" key="7">
    <source>
        <dbReference type="SAM" id="MobiDB-lite"/>
    </source>
</evidence>
<dbReference type="OrthoDB" id="2096344at2759"/>
<keyword evidence="3" id="KW-0677">Repeat</keyword>
<keyword evidence="4" id="KW-0833">Ubl conjugation pathway</keyword>
<evidence type="ECO:0000313" key="10">
    <source>
        <dbReference type="Proteomes" id="UP000076858"/>
    </source>
</evidence>
<dbReference type="EMBL" id="LRGB01000311">
    <property type="protein sequence ID" value="KZS19811.1"/>
    <property type="molecule type" value="Genomic_DNA"/>
</dbReference>
<evidence type="ECO:0000256" key="2">
    <source>
        <dbReference type="ARBA" id="ARBA00022574"/>
    </source>
</evidence>
<dbReference type="PROSITE" id="PS50082">
    <property type="entry name" value="WD_REPEATS_2"/>
    <property type="match status" value="3"/>
</dbReference>
<dbReference type="InterPro" id="IPR001680">
    <property type="entry name" value="WD40_rpt"/>
</dbReference>
<dbReference type="GO" id="GO:0043161">
    <property type="term" value="P:proteasome-mediated ubiquitin-dependent protein catabolic process"/>
    <property type="evidence" value="ECO:0007669"/>
    <property type="project" value="TreeGrafter"/>
</dbReference>
<dbReference type="GO" id="GO:0030674">
    <property type="term" value="F:protein-macromolecule adaptor activity"/>
    <property type="evidence" value="ECO:0007669"/>
    <property type="project" value="TreeGrafter"/>
</dbReference>
<dbReference type="PANTHER" id="PTHR22852">
    <property type="entry name" value="LETHAL 2 DENTICLELESS PROTEIN RETINOIC ACID-REGULATED NUCLEAR MATRIX-ASSOCIATED PROTEIN"/>
    <property type="match status" value="1"/>
</dbReference>
<protein>
    <submittedName>
        <fullName evidence="8 9">Lethal(2)denticleless</fullName>
    </submittedName>
</protein>
<feature type="repeat" description="WD" evidence="6">
    <location>
        <begin position="351"/>
        <end position="393"/>
    </location>
</feature>
<dbReference type="InterPro" id="IPR020472">
    <property type="entry name" value="WD40_PAC1"/>
</dbReference>
<dbReference type="STRING" id="35525.A0A0P5XY43"/>
<dbReference type="PANTHER" id="PTHR22852:SF0">
    <property type="entry name" value="DENTICLELESS PROTEIN HOMOLOG"/>
    <property type="match status" value="1"/>
</dbReference>
<accession>A0A0P5XY43</accession>
<evidence type="ECO:0000313" key="8">
    <source>
        <dbReference type="EMBL" id="JAN59792.1"/>
    </source>
</evidence>
<feature type="region of interest" description="Disordered" evidence="7">
    <location>
        <begin position="513"/>
        <end position="567"/>
    </location>
</feature>
<dbReference type="Proteomes" id="UP000076858">
    <property type="component" value="Unassembled WGS sequence"/>
</dbReference>
<dbReference type="PRINTS" id="PR00320">
    <property type="entry name" value="GPROTEINBRPT"/>
</dbReference>
<feature type="repeat" description="WD" evidence="6">
    <location>
        <begin position="208"/>
        <end position="249"/>
    </location>
</feature>
<comment type="pathway">
    <text evidence="1">Protein modification; protein ubiquitination.</text>
</comment>
<evidence type="ECO:0000256" key="3">
    <source>
        <dbReference type="ARBA" id="ARBA00022737"/>
    </source>
</evidence>
<dbReference type="AlphaFoldDB" id="A0A0P5XY43"/>
<keyword evidence="2 6" id="KW-0853">WD repeat</keyword>